<sequence length="150" mass="16514">MENPLKADVQLSEPCKALTSAQQQELGLEDPRPADKSDFEKLGPYCNWYKDDRTVTYLVGFLTPNENGMADIYRGKEQGQWEYFEPTTVAGYPAVFGDASDRRSSGTCNIMVGIQDKLVFNAQVEFAGDKACDMAEEAAGKVIETLKNGG</sequence>
<evidence type="ECO:0000313" key="3">
    <source>
        <dbReference type="Proteomes" id="UP001596512"/>
    </source>
</evidence>
<feature type="region of interest" description="Disordered" evidence="1">
    <location>
        <begin position="1"/>
        <end position="35"/>
    </location>
</feature>
<reference evidence="3" key="1">
    <citation type="journal article" date="2019" name="Int. J. Syst. Evol. Microbiol.">
        <title>The Global Catalogue of Microorganisms (GCM) 10K type strain sequencing project: providing services to taxonomists for standard genome sequencing and annotation.</title>
        <authorList>
            <consortium name="The Broad Institute Genomics Platform"/>
            <consortium name="The Broad Institute Genome Sequencing Center for Infectious Disease"/>
            <person name="Wu L."/>
            <person name="Ma J."/>
        </authorList>
    </citation>
    <scope>NUCLEOTIDE SEQUENCE [LARGE SCALE GENOMIC DNA]</scope>
    <source>
        <strain evidence="3">JCM 17695</strain>
    </source>
</reference>
<accession>A0ABW2TGK3</accession>
<dbReference type="EMBL" id="JBHTEY010000004">
    <property type="protein sequence ID" value="MFC7612631.1"/>
    <property type="molecule type" value="Genomic_DNA"/>
</dbReference>
<organism evidence="2 3">
    <name type="scientific">Actinokineospora soli</name>
    <dbReference type="NCBI Taxonomy" id="1048753"/>
    <lineage>
        <taxon>Bacteria</taxon>
        <taxon>Bacillati</taxon>
        <taxon>Actinomycetota</taxon>
        <taxon>Actinomycetes</taxon>
        <taxon>Pseudonocardiales</taxon>
        <taxon>Pseudonocardiaceae</taxon>
        <taxon>Actinokineospora</taxon>
    </lineage>
</organism>
<gene>
    <name evidence="2" type="ORF">ACFQV2_02165</name>
</gene>
<comment type="caution">
    <text evidence="2">The sequence shown here is derived from an EMBL/GenBank/DDBJ whole genome shotgun (WGS) entry which is preliminary data.</text>
</comment>
<proteinExistence type="predicted"/>
<dbReference type="Pfam" id="PF12079">
    <property type="entry name" value="DUF3558"/>
    <property type="match status" value="1"/>
</dbReference>
<evidence type="ECO:0000313" key="2">
    <source>
        <dbReference type="EMBL" id="MFC7612631.1"/>
    </source>
</evidence>
<keyword evidence="3" id="KW-1185">Reference proteome</keyword>
<dbReference type="Proteomes" id="UP001596512">
    <property type="component" value="Unassembled WGS sequence"/>
</dbReference>
<protein>
    <submittedName>
        <fullName evidence="2">DUF3558 domain-containing protein</fullName>
    </submittedName>
</protein>
<evidence type="ECO:0000256" key="1">
    <source>
        <dbReference type="SAM" id="MobiDB-lite"/>
    </source>
</evidence>
<name>A0ABW2TGK3_9PSEU</name>
<dbReference type="InterPro" id="IPR024520">
    <property type="entry name" value="DUF3558"/>
</dbReference>